<evidence type="ECO:0008006" key="14">
    <source>
        <dbReference type="Google" id="ProtNLM"/>
    </source>
</evidence>
<protein>
    <recommendedName>
        <fullName evidence="14">Dye-decolorizing peroxidase</fullName>
    </recommendedName>
</protein>
<dbReference type="PANTHER" id="PTHR30521:SF4">
    <property type="entry name" value="DEFERROCHELATASE"/>
    <property type="match status" value="1"/>
</dbReference>
<dbReference type="KEGG" id="more:E1B28_009089"/>
<dbReference type="AlphaFoldDB" id="A0A9P7UT16"/>
<accession>A0A9P7UT16</accession>
<keyword evidence="13" id="KW-1185">Reference proteome</keyword>
<evidence type="ECO:0000313" key="12">
    <source>
        <dbReference type="EMBL" id="KAG7092765.1"/>
    </source>
</evidence>
<feature type="domain" description="Dyp-type peroxidase C-terminal" evidence="10">
    <location>
        <begin position="257"/>
        <end position="428"/>
    </location>
</feature>
<dbReference type="OrthoDB" id="3207336at2759"/>
<feature type="signal peptide" evidence="9">
    <location>
        <begin position="1"/>
        <end position="16"/>
    </location>
</feature>
<evidence type="ECO:0000256" key="5">
    <source>
        <dbReference type="ARBA" id="ARBA00022729"/>
    </source>
</evidence>
<evidence type="ECO:0000256" key="3">
    <source>
        <dbReference type="ARBA" id="ARBA00022617"/>
    </source>
</evidence>
<dbReference type="GO" id="GO:0005829">
    <property type="term" value="C:cytosol"/>
    <property type="evidence" value="ECO:0007669"/>
    <property type="project" value="TreeGrafter"/>
</dbReference>
<evidence type="ECO:0000259" key="10">
    <source>
        <dbReference type="Pfam" id="PF20628"/>
    </source>
</evidence>
<proteinExistence type="inferred from homology"/>
<dbReference type="GeneID" id="66078165"/>
<dbReference type="InterPro" id="IPR006314">
    <property type="entry name" value="Dyp_peroxidase"/>
</dbReference>
<dbReference type="InterPro" id="IPR048328">
    <property type="entry name" value="Dyp_perox_C"/>
</dbReference>
<keyword evidence="6" id="KW-0560">Oxidoreductase</keyword>
<dbReference type="Proteomes" id="UP001049176">
    <property type="component" value="Chromosome 5"/>
</dbReference>
<evidence type="ECO:0000256" key="8">
    <source>
        <dbReference type="ARBA" id="ARBA00025737"/>
    </source>
</evidence>
<dbReference type="PROSITE" id="PS51404">
    <property type="entry name" value="DYP_PEROXIDASE"/>
    <property type="match status" value="1"/>
</dbReference>
<dbReference type="GO" id="GO:0046872">
    <property type="term" value="F:metal ion binding"/>
    <property type="evidence" value="ECO:0007669"/>
    <property type="project" value="UniProtKB-KW"/>
</dbReference>
<keyword evidence="2" id="KW-0575">Peroxidase</keyword>
<comment type="similarity">
    <text evidence="8">Belongs to the DyP-type peroxidase family.</text>
</comment>
<dbReference type="Pfam" id="PF21105">
    <property type="entry name" value="DyP_N"/>
    <property type="match status" value="1"/>
</dbReference>
<keyword evidence="5 9" id="KW-0732">Signal</keyword>
<evidence type="ECO:0000256" key="9">
    <source>
        <dbReference type="SAM" id="SignalP"/>
    </source>
</evidence>
<evidence type="ECO:0000256" key="2">
    <source>
        <dbReference type="ARBA" id="ARBA00022559"/>
    </source>
</evidence>
<evidence type="ECO:0000256" key="6">
    <source>
        <dbReference type="ARBA" id="ARBA00023002"/>
    </source>
</evidence>
<dbReference type="EMBL" id="CM032185">
    <property type="protein sequence ID" value="KAG7092765.1"/>
    <property type="molecule type" value="Genomic_DNA"/>
</dbReference>
<dbReference type="InterPro" id="IPR011008">
    <property type="entry name" value="Dimeric_a/b-barrel"/>
</dbReference>
<comment type="cofactor">
    <cofactor evidence="1">
        <name>heme b</name>
        <dbReference type="ChEBI" id="CHEBI:60344"/>
    </cofactor>
</comment>
<dbReference type="InterPro" id="IPR049509">
    <property type="entry name" value="DyP_N"/>
</dbReference>
<sequence length="487" mass="52851">MRLSLIVSALCLSAFALPDIQDLYSRQDGSNSLLIDPPGHPPLPSAQAAEISAAHVGLDLNNIQGDILVGMKKNKELFHFFKINDKTTFKSSLTNIHPLITTTTQILSAQSALNIAFSQSGLSFLGITDDLKDDAFKLGQFADAENLSDPGTGNWVNAFKGTNIHGVFLLAADTDERLFALLSQVKQLLGTSASEVYSLKGAARPGDQQGHEHFGYLDGVSQPAVEGFTREPLPGQTLTDPGIFLLGETGDRLSLARPAWAKDGSFLAFRQLKQLVPEFNDFVRQNALNVSGLTVQENTDLFGARMMGRWKSGAPIDLAPLRDDKALGADPKRNNDFTFEHPGADIKTNQTNCPFSAHIRKTRPRADLSPVNTANQIIRAGIPYGPEVTEQENQQKKSSDSTDLERGLAFVSYQSNIGNGFQFIQKTWASNPNFLFGKKVPPGVDPIIGSTPDTHRPVSGLDPLDPGRIITIQKGARFNVLSSTTTQ</sequence>
<dbReference type="Pfam" id="PF20628">
    <property type="entry name" value="Dyp_perox_C"/>
    <property type="match status" value="1"/>
</dbReference>
<evidence type="ECO:0000259" key="11">
    <source>
        <dbReference type="Pfam" id="PF21105"/>
    </source>
</evidence>
<evidence type="ECO:0000256" key="1">
    <source>
        <dbReference type="ARBA" id="ARBA00001970"/>
    </source>
</evidence>
<dbReference type="GO" id="GO:0004601">
    <property type="term" value="F:peroxidase activity"/>
    <property type="evidence" value="ECO:0007669"/>
    <property type="project" value="UniProtKB-KW"/>
</dbReference>
<name>A0A9P7UT16_9AGAR</name>
<feature type="domain" description="DyP dimeric alpha+beta barrel" evidence="11">
    <location>
        <begin position="62"/>
        <end position="205"/>
    </location>
</feature>
<dbReference type="RefSeq" id="XP_043009235.1">
    <property type="nucleotide sequence ID" value="XM_043153949.1"/>
</dbReference>
<feature type="chain" id="PRO_5040309337" description="Dye-decolorizing peroxidase" evidence="9">
    <location>
        <begin position="17"/>
        <end position="487"/>
    </location>
</feature>
<keyword evidence="4" id="KW-0479">Metal-binding</keyword>
<dbReference type="NCBIfam" id="TIGR01413">
    <property type="entry name" value="Dyp_perox_fam"/>
    <property type="match status" value="1"/>
</dbReference>
<keyword evidence="7" id="KW-0408">Iron</keyword>
<dbReference type="SUPFAM" id="SSF54909">
    <property type="entry name" value="Dimeric alpha+beta barrel"/>
    <property type="match status" value="1"/>
</dbReference>
<comment type="caution">
    <text evidence="12">The sequence shown here is derived from an EMBL/GenBank/DDBJ whole genome shotgun (WGS) entry which is preliminary data.</text>
</comment>
<evidence type="ECO:0000256" key="7">
    <source>
        <dbReference type="ARBA" id="ARBA00023004"/>
    </source>
</evidence>
<organism evidence="12 13">
    <name type="scientific">Marasmius oreades</name>
    <name type="common">fairy-ring Marasmius</name>
    <dbReference type="NCBI Taxonomy" id="181124"/>
    <lineage>
        <taxon>Eukaryota</taxon>
        <taxon>Fungi</taxon>
        <taxon>Dikarya</taxon>
        <taxon>Basidiomycota</taxon>
        <taxon>Agaricomycotina</taxon>
        <taxon>Agaricomycetes</taxon>
        <taxon>Agaricomycetidae</taxon>
        <taxon>Agaricales</taxon>
        <taxon>Marasmiineae</taxon>
        <taxon>Marasmiaceae</taxon>
        <taxon>Marasmius</taxon>
    </lineage>
</organism>
<evidence type="ECO:0000256" key="4">
    <source>
        <dbReference type="ARBA" id="ARBA00022723"/>
    </source>
</evidence>
<keyword evidence="3" id="KW-0349">Heme</keyword>
<dbReference type="PANTHER" id="PTHR30521">
    <property type="entry name" value="DEFERROCHELATASE/PEROXIDASE"/>
    <property type="match status" value="1"/>
</dbReference>
<dbReference type="GO" id="GO:0020037">
    <property type="term" value="F:heme binding"/>
    <property type="evidence" value="ECO:0007669"/>
    <property type="project" value="InterPro"/>
</dbReference>
<gene>
    <name evidence="12" type="ORF">E1B28_009089</name>
</gene>
<reference evidence="12" key="1">
    <citation type="journal article" date="2021" name="Genome Biol. Evol.">
        <title>The assembled and annotated genome of the fairy-ring fungus Marasmius oreades.</title>
        <authorList>
            <person name="Hiltunen M."/>
            <person name="Ament-Velasquez S.L."/>
            <person name="Johannesson H."/>
        </authorList>
    </citation>
    <scope>NUCLEOTIDE SEQUENCE</scope>
    <source>
        <strain evidence="12">03SP1</strain>
    </source>
</reference>
<evidence type="ECO:0000313" key="13">
    <source>
        <dbReference type="Proteomes" id="UP001049176"/>
    </source>
</evidence>